<dbReference type="InterPro" id="IPR043162">
    <property type="entry name" value="DOCK_C_lobe_C"/>
</dbReference>
<dbReference type="InterPro" id="IPR043161">
    <property type="entry name" value="DOCK_C_lobe_A"/>
</dbReference>
<dbReference type="GeneID" id="14537907"/>
<reference evidence="4 5" key="1">
    <citation type="journal article" date="2012" name="PLoS ONE">
        <title>Sequence and analysis of the genome of the pathogenic yeast Candida orthopsilosis.</title>
        <authorList>
            <person name="Riccombeni A."/>
            <person name="Vidanes G."/>
            <person name="Proux-Wera E."/>
            <person name="Wolfe K.H."/>
            <person name="Butler G."/>
        </authorList>
    </citation>
    <scope>NUCLEOTIDE SEQUENCE [LARGE SCALE GENOMIC DNA]</scope>
    <source>
        <strain evidence="4 5">Co 90-125</strain>
    </source>
</reference>
<evidence type="ECO:0000313" key="4">
    <source>
        <dbReference type="EMBL" id="CCG21244.1"/>
    </source>
</evidence>
<protein>
    <submittedName>
        <fullName evidence="4">Dck1 guanine nucleotide exchange factor</fullName>
    </submittedName>
</protein>
<dbReference type="Gene3D" id="1.25.40.410">
    <property type="match status" value="1"/>
</dbReference>
<dbReference type="InterPro" id="IPR057500">
    <property type="entry name" value="C2_DCK1_4th"/>
</dbReference>
<feature type="region of interest" description="Disordered" evidence="2">
    <location>
        <begin position="1804"/>
        <end position="1863"/>
    </location>
</feature>
<evidence type="ECO:0000256" key="2">
    <source>
        <dbReference type="SAM" id="MobiDB-lite"/>
    </source>
</evidence>
<proteinExistence type="inferred from homology"/>
<dbReference type="Pfam" id="PF25338">
    <property type="entry name" value="C2_DCK_4th"/>
    <property type="match status" value="1"/>
</dbReference>
<dbReference type="PROSITE" id="PS51651">
    <property type="entry name" value="DOCKER"/>
    <property type="match status" value="1"/>
</dbReference>
<dbReference type="InterPro" id="IPR032376">
    <property type="entry name" value="DOCK_N"/>
</dbReference>
<keyword evidence="5" id="KW-1185">Reference proteome</keyword>
<dbReference type="GO" id="GO:0007264">
    <property type="term" value="P:small GTPase-mediated signal transduction"/>
    <property type="evidence" value="ECO:0007669"/>
    <property type="project" value="InterPro"/>
</dbReference>
<dbReference type="KEGG" id="cot:CORT_0A08600"/>
<dbReference type="GO" id="GO:0005085">
    <property type="term" value="F:guanyl-nucleotide exchange factor activity"/>
    <property type="evidence" value="ECO:0007669"/>
    <property type="project" value="InterPro"/>
</dbReference>
<dbReference type="EMBL" id="HE681719">
    <property type="protein sequence ID" value="CCG21244.1"/>
    <property type="molecule type" value="Genomic_DNA"/>
</dbReference>
<evidence type="ECO:0000313" key="5">
    <source>
        <dbReference type="Proteomes" id="UP000005018"/>
    </source>
</evidence>
<feature type="region of interest" description="Disordered" evidence="2">
    <location>
        <begin position="1881"/>
        <end position="1905"/>
    </location>
</feature>
<dbReference type="PANTHER" id="PTHR45653:SF10">
    <property type="entry name" value="MYOBLAST CITY, ISOFORM B"/>
    <property type="match status" value="1"/>
</dbReference>
<dbReference type="OrthoDB" id="18896at2759"/>
<feature type="compositionally biased region" description="Polar residues" evidence="2">
    <location>
        <begin position="1804"/>
        <end position="1826"/>
    </location>
</feature>
<dbReference type="GO" id="GO:0031267">
    <property type="term" value="F:small GTPase binding"/>
    <property type="evidence" value="ECO:0007669"/>
    <property type="project" value="TreeGrafter"/>
</dbReference>
<dbReference type="InterPro" id="IPR027357">
    <property type="entry name" value="DOCKER_dom"/>
</dbReference>
<dbReference type="GO" id="GO:0005737">
    <property type="term" value="C:cytoplasm"/>
    <property type="evidence" value="ECO:0007669"/>
    <property type="project" value="TreeGrafter"/>
</dbReference>
<dbReference type="InterPro" id="IPR046773">
    <property type="entry name" value="DOCKER_Lobe_C"/>
</dbReference>
<gene>
    <name evidence="4" type="ORF">CORT_0A08600</name>
</gene>
<dbReference type="RefSeq" id="XP_003866683.1">
    <property type="nucleotide sequence ID" value="XM_003866635.1"/>
</dbReference>
<dbReference type="PANTHER" id="PTHR45653">
    <property type="entry name" value="DEDICATOR OF CYTOKINESIS"/>
    <property type="match status" value="1"/>
</dbReference>
<dbReference type="HOGENOM" id="CLU_238900_0_0_1"/>
<evidence type="ECO:0000259" key="3">
    <source>
        <dbReference type="PROSITE" id="PS51651"/>
    </source>
</evidence>
<dbReference type="eggNOG" id="KOG1998">
    <property type="taxonomic scope" value="Eukaryota"/>
</dbReference>
<dbReference type="Gene3D" id="1.20.58.740">
    <property type="match status" value="1"/>
</dbReference>
<feature type="domain" description="DOCKER" evidence="3">
    <location>
        <begin position="1376"/>
        <end position="1785"/>
    </location>
</feature>
<dbReference type="Pfam" id="PF16172">
    <property type="entry name" value="DOCK_N"/>
    <property type="match status" value="1"/>
</dbReference>
<name>H8WYC9_CANO9</name>
<sequence>MAWVKTNSFLKGRILKPFLPNERHPHLRSPHFENLYPGDQVYIFDIRDDKWARGYSVVRPWPNEYIATSCNLDELPVQNIKVVIFPLDFVKITGEIPYPELEVNEEFNNIVDASAVTTLADSEKNHKEATDGVQEVSTPRVPPLPSSINSIDDLSDEIMYTLELLTSHIFALYSMGEFRLFTKLVSIYHALNETRIKLLHELLTEDEAQVARETVVYLFNKIPKLLASKTARINTKSYDLENEGTDVSGYKSVLARDAYNGRILHWGNSSPARIALNSELGALDPNFPIKVHNYADKYSLKPPLGKNFSHEPPSHILVDFKSVSGSSAYQPPGFAGTIAYMYLRNSHKRLTEAFAVHTDSVDDLVNVEKISAALFRNVPSSEIVNNKVFLVTVLTEEVDLNLKNSQAPSVRRVKRGIAAGVADITRIFSRNTGSLQSGEAHHFSIKLYGSYMNKRGDAVDGVENNGWGELVDRIIAGTSHGIAVNPRAEKLVVTVKEFKHQFSASNSDMISSSTPIARIKPIFFDPLAENYERIYLKMNRVNLIKGGSKDDLLTFEISTPNNELITFAKASNQLEKKHWQFISVFPGESIGEIVKVNGVSLKSPTKKPLRDDYILLSLYVNGVLAGEGKLLYKSGNRLVEFNKTKPHVVDILSTSQNAPIARVELNTEYVGKVYNSDISIDNIFQYEKYFKLGQKGLDELSNSLVVFCKLELSQLLKYFNELFSSLLGIVENSSNHSGSTIEILEDNTFKAITYLLDTLFGKQDEYFHLIDDFMSKHIYQEQVGIFLINKVSELFGRASVNWNSVARSMCRVSAILLRVALKTLQQSSELDVTLNALSGLFMSVEKFLSVDSAVLVDDQVLVLDSLDYLISLKSRMEDRDIMNMSIRFIDSIGLRGMGADELNYDGTVKKATKEHKIPISKLLLVLRLLNGSLMENDEVRRVMLGKSMQWAVDTFLGPMDVEATRLGCSILNRVCTILWEKCLPLGKDLDLCFSLAKFLPAMARTFIRYNKFTRGNNYFKPKRILTQLFPTTYPFNSFTIDQSVNDESLVEVLVELASCFSFMAKVGKTAAGNEGYGRILTTKIDGDVFDPNKYLAADFHGEDLLTIISGIRYIRLGKYFPEDKWLSLYAIIVDGSMCALELVRPLIVSYQLPPIEESEHFDRVLWGNYLKALLKLAVLPPVAVEHLSNVPSKACSEITRDVRDRAAYLINEAWDALAWQATESDIIRFNLNKFGGYQVEFINDKFSLISELMMFGLQRNDECQSVAVKMVWTIMVSEFILSGGLHEIEKQCLIGLYEVYQKASYKPSKEDQDNFVNRMKATIRLDREDEAFGIFNEFIQNLTAFCSTLNYYISVPVAPEFDEDRRFHNIKLRAQIKAAGKPEYFNSFIGTMYDDYVRANDFVQAALSLELLASTYTWDHKEIVPASFRPKFPQQTSFERKELLFKMMATNFIKGKSLEKAADTFNELLDAYNEHTYDLKSFAYVHNKLAQLYLDLESSDKLEPSYFRVEAIGTGFPYYMRVISQIYQGLPFEHITSIHERLLKVFPGAIMINDDAEAQKLKEENVTGRYLLVKTVEPVYEFSDKLFNTSFGVRQYARNKNLRFFRSLTKIPGSTSVFDLWTDQTTYESWLSFPTLMNRSFIKTSETIRLSPLDNAIQTITKKNDDLILLENLINTAIKDKTDYSSHFSDLSRQLSGTVDAPVNGGIGQYRLFFTDPRYQDKEENVNKAELLGEAFKDMAIVLSRCLALHGKLCPPSMISSHEALVELFEQNFKEEIESLKLGANQSEVASSKVSLFHSKRSDASTFNDRSSFHSSNQYQPSSASASIAGARLERSNTQNSSHSNRSDNKSSHSSGFTSGMVSTAQNSGASFSQFSGLTGRKSVASGSASNRNAPKKVTALNGRW</sequence>
<dbReference type="Proteomes" id="UP000005018">
    <property type="component" value="Chromosome 1"/>
</dbReference>
<evidence type="ECO:0000256" key="1">
    <source>
        <dbReference type="PROSITE-ProRule" id="PRU00984"/>
    </source>
</evidence>
<accession>H8WYC9</accession>
<dbReference type="CDD" id="cd11684">
    <property type="entry name" value="DHR2_DOCK"/>
    <property type="match status" value="1"/>
</dbReference>
<comment type="similarity">
    <text evidence="1">Belongs to the DOCK family.</text>
</comment>
<dbReference type="GO" id="GO:0005886">
    <property type="term" value="C:plasma membrane"/>
    <property type="evidence" value="ECO:0007669"/>
    <property type="project" value="TreeGrafter"/>
</dbReference>
<dbReference type="InterPro" id="IPR026791">
    <property type="entry name" value="DOCK"/>
</dbReference>
<dbReference type="Pfam" id="PF20421">
    <property type="entry name" value="DHR-2_Lobe_C"/>
    <property type="match status" value="1"/>
</dbReference>
<organism evidence="4 5">
    <name type="scientific">Candida orthopsilosis (strain 90-125)</name>
    <name type="common">Yeast</name>
    <dbReference type="NCBI Taxonomy" id="1136231"/>
    <lineage>
        <taxon>Eukaryota</taxon>
        <taxon>Fungi</taxon>
        <taxon>Dikarya</taxon>
        <taxon>Ascomycota</taxon>
        <taxon>Saccharomycotina</taxon>
        <taxon>Pichiomycetes</taxon>
        <taxon>Debaryomycetaceae</taxon>
        <taxon>Candida/Lodderomyces clade</taxon>
        <taxon>Candida</taxon>
    </lineage>
</organism>